<sequence length="279" mass="29809">MSASLASSVAPPRVVHVAGREPTRRHRRATVTRVLASRDAADEASMPRRTALAIGLASLASTATLNVVATPPAFAGEADDAIGTREWDFKTYKLIAPDVYDEVNVPLANPANGVASPTVLLLKDTRPTQAGNTIQLSKQQVPEGGITSVRDIGSAQETAERLVAAEEQRKASNPFNKVTPEKKVRDAYERVGPGGLVYYTAEYTKTVIGVERVIVTVLVVADGTLYTLTAEEDKGRFESEMGEALRACARSFVVVAQSAPAPEPKAAEKEKAAKKRGRN</sequence>
<dbReference type="RefSeq" id="XP_002500125.1">
    <property type="nucleotide sequence ID" value="XM_002500079.1"/>
</dbReference>
<dbReference type="InterPro" id="IPR002683">
    <property type="entry name" value="PsbP_C"/>
</dbReference>
<dbReference type="AlphaFoldDB" id="C1DY85"/>
<reference evidence="3 4" key="1">
    <citation type="journal article" date="2009" name="Science">
        <title>Green evolution and dynamic adaptations revealed by genomes of the marine picoeukaryotes Micromonas.</title>
        <authorList>
            <person name="Worden A.Z."/>
            <person name="Lee J.H."/>
            <person name="Mock T."/>
            <person name="Rouze P."/>
            <person name="Simmons M.P."/>
            <person name="Aerts A.L."/>
            <person name="Allen A.E."/>
            <person name="Cuvelier M.L."/>
            <person name="Derelle E."/>
            <person name="Everett M.V."/>
            <person name="Foulon E."/>
            <person name="Grimwood J."/>
            <person name="Gundlach H."/>
            <person name="Henrissat B."/>
            <person name="Napoli C."/>
            <person name="McDonald S.M."/>
            <person name="Parker M.S."/>
            <person name="Rombauts S."/>
            <person name="Salamov A."/>
            <person name="Von Dassow P."/>
            <person name="Badger J.H."/>
            <person name="Coutinho P.M."/>
            <person name="Demir E."/>
            <person name="Dubchak I."/>
            <person name="Gentemann C."/>
            <person name="Eikrem W."/>
            <person name="Gready J.E."/>
            <person name="John U."/>
            <person name="Lanier W."/>
            <person name="Lindquist E.A."/>
            <person name="Lucas S."/>
            <person name="Mayer K.F."/>
            <person name="Moreau H."/>
            <person name="Not F."/>
            <person name="Otillar R."/>
            <person name="Panaud O."/>
            <person name="Pangilinan J."/>
            <person name="Paulsen I."/>
            <person name="Piegu B."/>
            <person name="Poliakov A."/>
            <person name="Robbens S."/>
            <person name="Schmutz J."/>
            <person name="Toulza E."/>
            <person name="Wyss T."/>
            <person name="Zelensky A."/>
            <person name="Zhou K."/>
            <person name="Armbrust E.V."/>
            <person name="Bhattacharya D."/>
            <person name="Goodenough U.W."/>
            <person name="Van de Peer Y."/>
            <person name="Grigoriev I.V."/>
        </authorList>
    </citation>
    <scope>NUCLEOTIDE SEQUENCE [LARGE SCALE GENOMIC DNA]</scope>
    <source>
        <strain evidence="4">RCC299 / NOUM17</strain>
    </source>
</reference>
<keyword evidence="4" id="KW-1185">Reference proteome</keyword>
<evidence type="ECO:0000313" key="4">
    <source>
        <dbReference type="Proteomes" id="UP000002009"/>
    </source>
</evidence>
<dbReference type="GO" id="GO:0009654">
    <property type="term" value="C:photosystem II oxygen evolving complex"/>
    <property type="evidence" value="ECO:0007669"/>
    <property type="project" value="InterPro"/>
</dbReference>
<dbReference type="Gene3D" id="3.40.1000.10">
    <property type="entry name" value="Mog1/PsbP, alpha/beta/alpha sandwich"/>
    <property type="match status" value="1"/>
</dbReference>
<dbReference type="KEGG" id="mis:MICPUN_98875"/>
<dbReference type="PANTHER" id="PTHR31407">
    <property type="match status" value="1"/>
</dbReference>
<dbReference type="GeneID" id="8241318"/>
<proteinExistence type="predicted"/>
<protein>
    <recommendedName>
        <fullName evidence="2">PsbP C-terminal domain-containing protein</fullName>
    </recommendedName>
</protein>
<dbReference type="PANTHER" id="PTHR31407:SF16">
    <property type="entry name" value="PSBP DOMAIN-CONTAINING PROTEIN 7, CHLOROPLASTIC"/>
    <property type="match status" value="1"/>
</dbReference>
<gene>
    <name evidence="3" type="ORF">MICPUN_98875</name>
</gene>
<dbReference type="InterPro" id="IPR016123">
    <property type="entry name" value="Mog1/PsbP_a/b/a-sand"/>
</dbReference>
<dbReference type="InParanoid" id="C1DY85"/>
<dbReference type="OrthoDB" id="498486at2759"/>
<feature type="domain" description="PsbP C-terminal" evidence="2">
    <location>
        <begin position="91"/>
        <end position="254"/>
    </location>
</feature>
<organism evidence="3 4">
    <name type="scientific">Micromonas commoda (strain RCC299 / NOUM17 / CCMP2709)</name>
    <name type="common">Picoplanktonic green alga</name>
    <dbReference type="NCBI Taxonomy" id="296587"/>
    <lineage>
        <taxon>Eukaryota</taxon>
        <taxon>Viridiplantae</taxon>
        <taxon>Chlorophyta</taxon>
        <taxon>Mamiellophyceae</taxon>
        <taxon>Mamiellales</taxon>
        <taxon>Mamiellaceae</taxon>
        <taxon>Micromonas</taxon>
    </lineage>
</organism>
<name>C1DY85_MICCC</name>
<dbReference type="GO" id="GO:0015979">
    <property type="term" value="P:photosynthesis"/>
    <property type="evidence" value="ECO:0007669"/>
    <property type="project" value="InterPro"/>
</dbReference>
<evidence type="ECO:0000313" key="3">
    <source>
        <dbReference type="EMBL" id="ACO61383.1"/>
    </source>
</evidence>
<dbReference type="EMBL" id="CP001323">
    <property type="protein sequence ID" value="ACO61383.1"/>
    <property type="molecule type" value="Genomic_DNA"/>
</dbReference>
<dbReference type="GO" id="GO:0019898">
    <property type="term" value="C:extrinsic component of membrane"/>
    <property type="evidence" value="ECO:0007669"/>
    <property type="project" value="InterPro"/>
</dbReference>
<evidence type="ECO:0000259" key="2">
    <source>
        <dbReference type="Pfam" id="PF01789"/>
    </source>
</evidence>
<accession>C1DY85</accession>
<dbReference type="Proteomes" id="UP000002009">
    <property type="component" value="Chromosome 2"/>
</dbReference>
<dbReference type="GO" id="GO:0005509">
    <property type="term" value="F:calcium ion binding"/>
    <property type="evidence" value="ECO:0007669"/>
    <property type="project" value="InterPro"/>
</dbReference>
<feature type="region of interest" description="Disordered" evidence="1">
    <location>
        <begin position="258"/>
        <end position="279"/>
    </location>
</feature>
<dbReference type="OMA" id="FESEMGD"/>
<dbReference type="Pfam" id="PF01789">
    <property type="entry name" value="PsbP"/>
    <property type="match status" value="1"/>
</dbReference>
<evidence type="ECO:0000256" key="1">
    <source>
        <dbReference type="SAM" id="MobiDB-lite"/>
    </source>
</evidence>
<dbReference type="SUPFAM" id="SSF55724">
    <property type="entry name" value="Mog1p/PsbP-like"/>
    <property type="match status" value="1"/>
</dbReference>